<name>A0ABQ4WU27_9ASTR</name>
<evidence type="ECO:0000313" key="2">
    <source>
        <dbReference type="Proteomes" id="UP001151760"/>
    </source>
</evidence>
<keyword evidence="2" id="KW-1185">Reference proteome</keyword>
<proteinExistence type="predicted"/>
<reference evidence="1" key="2">
    <citation type="submission" date="2022-01" db="EMBL/GenBank/DDBJ databases">
        <authorList>
            <person name="Yamashiro T."/>
            <person name="Shiraishi A."/>
            <person name="Satake H."/>
            <person name="Nakayama K."/>
        </authorList>
    </citation>
    <scope>NUCLEOTIDE SEQUENCE</scope>
</reference>
<reference evidence="1" key="1">
    <citation type="journal article" date="2022" name="Int. J. Mol. Sci.">
        <title>Draft Genome of Tanacetum Coccineum: Genomic Comparison of Closely Related Tanacetum-Family Plants.</title>
        <authorList>
            <person name="Yamashiro T."/>
            <person name="Shiraishi A."/>
            <person name="Nakayama K."/>
            <person name="Satake H."/>
        </authorList>
    </citation>
    <scope>NUCLEOTIDE SEQUENCE</scope>
</reference>
<organism evidence="1 2">
    <name type="scientific">Tanacetum coccineum</name>
    <dbReference type="NCBI Taxonomy" id="301880"/>
    <lineage>
        <taxon>Eukaryota</taxon>
        <taxon>Viridiplantae</taxon>
        <taxon>Streptophyta</taxon>
        <taxon>Embryophyta</taxon>
        <taxon>Tracheophyta</taxon>
        <taxon>Spermatophyta</taxon>
        <taxon>Magnoliopsida</taxon>
        <taxon>eudicotyledons</taxon>
        <taxon>Gunneridae</taxon>
        <taxon>Pentapetalae</taxon>
        <taxon>asterids</taxon>
        <taxon>campanulids</taxon>
        <taxon>Asterales</taxon>
        <taxon>Asteraceae</taxon>
        <taxon>Asteroideae</taxon>
        <taxon>Anthemideae</taxon>
        <taxon>Anthemidinae</taxon>
        <taxon>Tanacetum</taxon>
    </lineage>
</organism>
<protein>
    <submittedName>
        <fullName evidence="1">Uncharacterized protein</fullName>
    </submittedName>
</protein>
<dbReference type="EMBL" id="BQNB010008927">
    <property type="protein sequence ID" value="GJS56313.1"/>
    <property type="molecule type" value="Genomic_DNA"/>
</dbReference>
<dbReference type="Proteomes" id="UP001151760">
    <property type="component" value="Unassembled WGS sequence"/>
</dbReference>
<sequence>MFSNPLFDDSTSSDDKSSHEEVIHEMSFITYSNPLFDLDEEIISSEFNPIHNEDPDSTPKNDRFDAESYLLESLFNRNTLMASSPKIDSTPRLSSHEDFHAIPNTIIESLPTFIPVEDSDSLREEIDIFFGPDDSIPPGIESNDYDSEVDDNSTSLPEFESFHVDHPDSGDSTIDVVEDIPVDVPNILPTHPTLHMDFDFIPSHNDLGSDLDVFFPSE</sequence>
<evidence type="ECO:0000313" key="1">
    <source>
        <dbReference type="EMBL" id="GJS56313.1"/>
    </source>
</evidence>
<gene>
    <name evidence="1" type="ORF">Tco_0629675</name>
</gene>
<accession>A0ABQ4WU27</accession>
<comment type="caution">
    <text evidence="1">The sequence shown here is derived from an EMBL/GenBank/DDBJ whole genome shotgun (WGS) entry which is preliminary data.</text>
</comment>